<keyword evidence="1" id="KW-1133">Transmembrane helix</keyword>
<keyword evidence="1" id="KW-0472">Membrane</keyword>
<protein>
    <submittedName>
        <fullName evidence="2">Uncharacterized protein</fullName>
    </submittedName>
</protein>
<keyword evidence="3" id="KW-1185">Reference proteome</keyword>
<evidence type="ECO:0000256" key="1">
    <source>
        <dbReference type="SAM" id="Phobius"/>
    </source>
</evidence>
<feature type="transmembrane region" description="Helical" evidence="1">
    <location>
        <begin position="39"/>
        <end position="59"/>
    </location>
</feature>
<keyword evidence="1" id="KW-0812">Transmembrane</keyword>
<reference evidence="2 3" key="1">
    <citation type="journal article" date="2017" name="Antonie Van Leeuwenhoek">
        <title>Phylogenomic resolution of the bacterial genus Pantoea and its relationship with Erwinia and Tatumella.</title>
        <authorList>
            <person name="Palmer M."/>
            <person name="Steenkamp E.T."/>
            <person name="Coetzee M.P."/>
            <person name="Chan W.Y."/>
            <person name="van Zyl E."/>
            <person name="De Maayer P."/>
            <person name="Coutinho T.A."/>
            <person name="Blom J."/>
            <person name="Smits T.H."/>
            <person name="Duffy B."/>
            <person name="Venter S.N."/>
        </authorList>
    </citation>
    <scope>NUCLEOTIDE SEQUENCE [LARGE SCALE GENOMIC DNA]</scope>
    <source>
        <strain evidence="2 3">LMG 26277</strain>
    </source>
</reference>
<organism evidence="2 3">
    <name type="scientific">Pantoea wallisii</name>
    <dbReference type="NCBI Taxonomy" id="1076551"/>
    <lineage>
        <taxon>Bacteria</taxon>
        <taxon>Pseudomonadati</taxon>
        <taxon>Pseudomonadota</taxon>
        <taxon>Gammaproteobacteria</taxon>
        <taxon>Enterobacterales</taxon>
        <taxon>Erwiniaceae</taxon>
        <taxon>Pantoea</taxon>
    </lineage>
</organism>
<comment type="caution">
    <text evidence="2">The sequence shown here is derived from an EMBL/GenBank/DDBJ whole genome shotgun (WGS) entry which is preliminary data.</text>
</comment>
<name>A0A1X1DEA4_9GAMM</name>
<accession>A0A1X1DEA4</accession>
<dbReference type="EMBL" id="MLFS01000002">
    <property type="protein sequence ID" value="ORM75022.1"/>
    <property type="molecule type" value="Genomic_DNA"/>
</dbReference>
<evidence type="ECO:0000313" key="2">
    <source>
        <dbReference type="EMBL" id="ORM75022.1"/>
    </source>
</evidence>
<evidence type="ECO:0000313" key="3">
    <source>
        <dbReference type="Proteomes" id="UP000193104"/>
    </source>
</evidence>
<gene>
    <name evidence="2" type="ORF">HA48_00730</name>
</gene>
<dbReference type="AlphaFoldDB" id="A0A1X1DEA4"/>
<sequence>MKKLFLWLYAWFSHSFFSLLPVVAAIAGGVVLTHLIPRYGLILTLVWVVIMGAVYVKYFKWY</sequence>
<dbReference type="Proteomes" id="UP000193104">
    <property type="component" value="Unassembled WGS sequence"/>
</dbReference>
<proteinExistence type="predicted"/>
<feature type="transmembrane region" description="Helical" evidence="1">
    <location>
        <begin position="6"/>
        <end position="32"/>
    </location>
</feature>